<dbReference type="GO" id="GO:0005929">
    <property type="term" value="C:cilium"/>
    <property type="evidence" value="ECO:0007669"/>
    <property type="project" value="GOC"/>
</dbReference>
<keyword evidence="4" id="KW-1185">Reference proteome</keyword>
<sequence length="961" mass="110623">MSLGQKIKLLANNGKTDTEENRNEVWDAEWKQLLKHNHELLLKLSSREESCEHNIKPSVQHSAIQTNTPPNMSDSDDIADPKNSMLSFDLDRQMESMINPDPPQNIGINDDKTTLIDPLECVLEDIVEESEDIVEESLGDQKSRTNPRSRMSDQENQEKEQQRLADDRMLSPLRPLTPLSPNSTGASISPLQSESPMPSHEMSLNSTSIKSIHSSKANNHTLGDNEEIMQFRESLNPENINQTQKDSNFGSKFVNQIQTHDFSCTADLPTYRPPTATSYILRSRWVADKNMRSQRSKELTDVLQMIEDEEKKTEDILAQPNYMKVPELKNILERSNTIADVLSQAVEPQPKTYGASEDVSKSSYNPSVYTLPNTEVNQSKSQGEHVSDYRNVYSTGDSLRLSPDFKDSNDASLSMSSFASLSSLSKSSSSSSNSVANTVVAGAAQATQTSPAKTSSASEPSGVLNSSMAAVVGVTQMSNVINSVTSTKHITTGATEMSTSTVSNSVNTVTTASLPVLQVLVEKVFLFSQDLAERWQISGQQEASSNLKVQISEAERLLESICLQEGLKKDPNKSPELHIKCEEKSKKKQEEYEERIQSNLELIRKLLDDKKFLTEQCERLHKDNRISEKKNMDKIKLSEDRHAEEMKNQRERLLKMEQEKRDKWANHKTKMIKESTYRGVETKMKDLIAKNRDEVSQLKADHWEALRNQEEKFTQMMREQEEEQKKKHEQEIEEVCKREREREQQRLNLEVRQSEQLSLSRLEEVRKQQERDITALIEEHHRTQERQRTEHESSLREALKEKDRVKDECDDKIRSLTRIHNEEVISLRQKSESARLEWQEQFSKEQQVAKSQSERELRERLRRQRDKEIERAIKELQHDTNNKALEEQKDIDIKIRNMRERYKSELSELEGSEKAARTRYLEIKSVLAQKEEEIVYLRARLHSQDLELCELQHMFTPGDER</sequence>
<name>A0AAV2R0A7_MEGNR</name>
<dbReference type="Proteomes" id="UP001497623">
    <property type="component" value="Unassembled WGS sequence"/>
</dbReference>
<evidence type="ECO:0000256" key="1">
    <source>
        <dbReference type="SAM" id="Coils"/>
    </source>
</evidence>
<dbReference type="AlphaFoldDB" id="A0AAV2R0A7"/>
<accession>A0AAV2R0A7</accession>
<evidence type="ECO:0000313" key="4">
    <source>
        <dbReference type="Proteomes" id="UP001497623"/>
    </source>
</evidence>
<feature type="non-terminal residue" evidence="3">
    <location>
        <position position="961"/>
    </location>
</feature>
<dbReference type="PANTHER" id="PTHR31540">
    <property type="entry name" value="CENTROSOMAL PROTEIN OF 131 KDA"/>
    <property type="match status" value="1"/>
</dbReference>
<keyword evidence="1" id="KW-0175">Coiled coil</keyword>
<evidence type="ECO:0000313" key="3">
    <source>
        <dbReference type="EMBL" id="CAL4110089.1"/>
    </source>
</evidence>
<feature type="region of interest" description="Disordered" evidence="2">
    <location>
        <begin position="778"/>
        <end position="802"/>
    </location>
</feature>
<feature type="region of interest" description="Disordered" evidence="2">
    <location>
        <begin position="133"/>
        <end position="203"/>
    </location>
</feature>
<proteinExistence type="predicted"/>
<dbReference type="EMBL" id="CAXKWB010014248">
    <property type="protein sequence ID" value="CAL4110089.1"/>
    <property type="molecule type" value="Genomic_DNA"/>
</dbReference>
<feature type="compositionally biased region" description="Basic and acidic residues" evidence="2">
    <location>
        <begin position="150"/>
        <end position="169"/>
    </location>
</feature>
<dbReference type="GO" id="GO:0035735">
    <property type="term" value="P:intraciliary transport involved in cilium assembly"/>
    <property type="evidence" value="ECO:0007669"/>
    <property type="project" value="InterPro"/>
</dbReference>
<comment type="caution">
    <text evidence="3">The sequence shown here is derived from an EMBL/GenBank/DDBJ whole genome shotgun (WGS) entry which is preliminary data.</text>
</comment>
<feature type="compositionally biased region" description="Low complexity" evidence="2">
    <location>
        <begin position="170"/>
        <end position="183"/>
    </location>
</feature>
<dbReference type="InterPro" id="IPR030465">
    <property type="entry name" value="CEP131"/>
</dbReference>
<reference evidence="3 4" key="1">
    <citation type="submission" date="2024-05" db="EMBL/GenBank/DDBJ databases">
        <authorList>
            <person name="Wallberg A."/>
        </authorList>
    </citation>
    <scope>NUCLEOTIDE SEQUENCE [LARGE SCALE GENOMIC DNA]</scope>
</reference>
<feature type="compositionally biased region" description="Polar residues" evidence="2">
    <location>
        <begin position="361"/>
        <end position="381"/>
    </location>
</feature>
<evidence type="ECO:0008006" key="5">
    <source>
        <dbReference type="Google" id="ProtNLM"/>
    </source>
</evidence>
<feature type="coiled-coil region" evidence="1">
    <location>
        <begin position="603"/>
        <end position="663"/>
    </location>
</feature>
<gene>
    <name evidence="3" type="ORF">MNOR_LOCUS19299</name>
</gene>
<dbReference type="PANTHER" id="PTHR31540:SF1">
    <property type="entry name" value="CENTROSOMAL PROTEIN OF 131 KDA"/>
    <property type="match status" value="1"/>
</dbReference>
<feature type="coiled-coil region" evidence="1">
    <location>
        <begin position="869"/>
        <end position="919"/>
    </location>
</feature>
<feature type="compositionally biased region" description="Polar residues" evidence="2">
    <location>
        <begin position="184"/>
        <end position="203"/>
    </location>
</feature>
<organism evidence="3 4">
    <name type="scientific">Meganyctiphanes norvegica</name>
    <name type="common">Northern krill</name>
    <name type="synonym">Thysanopoda norvegica</name>
    <dbReference type="NCBI Taxonomy" id="48144"/>
    <lineage>
        <taxon>Eukaryota</taxon>
        <taxon>Metazoa</taxon>
        <taxon>Ecdysozoa</taxon>
        <taxon>Arthropoda</taxon>
        <taxon>Crustacea</taxon>
        <taxon>Multicrustacea</taxon>
        <taxon>Malacostraca</taxon>
        <taxon>Eumalacostraca</taxon>
        <taxon>Eucarida</taxon>
        <taxon>Euphausiacea</taxon>
        <taxon>Euphausiidae</taxon>
        <taxon>Meganyctiphanes</taxon>
    </lineage>
</organism>
<evidence type="ECO:0000256" key="2">
    <source>
        <dbReference type="SAM" id="MobiDB-lite"/>
    </source>
</evidence>
<feature type="compositionally biased region" description="Polar residues" evidence="2">
    <location>
        <begin position="57"/>
        <end position="73"/>
    </location>
</feature>
<feature type="region of interest" description="Disordered" evidence="2">
    <location>
        <begin position="348"/>
        <end position="387"/>
    </location>
</feature>
<protein>
    <recommendedName>
        <fullName evidence="5">Centrosomal protein of 131 kDa</fullName>
    </recommendedName>
</protein>
<feature type="region of interest" description="Disordered" evidence="2">
    <location>
        <begin position="55"/>
        <end position="78"/>
    </location>
</feature>